<dbReference type="EMBL" id="LR797251">
    <property type="protein sequence ID" value="CAB4196402.1"/>
    <property type="molecule type" value="Genomic_DNA"/>
</dbReference>
<accession>A0A6J5S9E7</accession>
<protein>
    <submittedName>
        <fullName evidence="6">Terminase small subunit</fullName>
    </submittedName>
</protein>
<evidence type="ECO:0000256" key="3">
    <source>
        <dbReference type="SAM" id="MobiDB-lite"/>
    </source>
</evidence>
<evidence type="ECO:0000313" key="4">
    <source>
        <dbReference type="EMBL" id="CAB4167208.1"/>
    </source>
</evidence>
<dbReference type="Gene3D" id="1.10.10.1400">
    <property type="entry name" value="Terminase, small subunit, N-terminal DNA-binding domain, HTH motif"/>
    <property type="match status" value="1"/>
</dbReference>
<proteinExistence type="predicted"/>
<evidence type="ECO:0000256" key="1">
    <source>
        <dbReference type="ARBA" id="ARBA00022612"/>
    </source>
</evidence>
<dbReference type="PANTHER" id="PTHR41328">
    <property type="entry name" value="TERMINASE SMALL SUBUNIT-RELATED"/>
    <property type="match status" value="1"/>
</dbReference>
<dbReference type="Pfam" id="PF03592">
    <property type="entry name" value="Terminase_2"/>
    <property type="match status" value="1"/>
</dbReference>
<evidence type="ECO:0000313" key="5">
    <source>
        <dbReference type="EMBL" id="CAB4196402.1"/>
    </source>
</evidence>
<organism evidence="6">
    <name type="scientific">uncultured Caudovirales phage</name>
    <dbReference type="NCBI Taxonomy" id="2100421"/>
    <lineage>
        <taxon>Viruses</taxon>
        <taxon>Duplodnaviria</taxon>
        <taxon>Heunggongvirae</taxon>
        <taxon>Uroviricota</taxon>
        <taxon>Caudoviricetes</taxon>
        <taxon>Peduoviridae</taxon>
        <taxon>Maltschvirus</taxon>
        <taxon>Maltschvirus maltsch</taxon>
    </lineage>
</organism>
<keyword evidence="1" id="KW-1188">Viral release from host cell</keyword>
<feature type="region of interest" description="Disordered" evidence="3">
    <location>
        <begin position="164"/>
        <end position="185"/>
    </location>
</feature>
<dbReference type="EMBL" id="LR797357">
    <property type="protein sequence ID" value="CAB4205376.1"/>
    <property type="molecule type" value="Genomic_DNA"/>
</dbReference>
<gene>
    <name evidence="5" type="ORF">UFOVP1292_6</name>
    <name evidence="6" type="ORF">UFOVP1411_80</name>
    <name evidence="4" type="ORF">UFOVP859_6</name>
</gene>
<dbReference type="PANTHER" id="PTHR41328:SF2">
    <property type="entry name" value="TERMINASE SMALL SUBUNIT"/>
    <property type="match status" value="1"/>
</dbReference>
<dbReference type="InterPro" id="IPR052404">
    <property type="entry name" value="SPP1-like_terminase"/>
</dbReference>
<evidence type="ECO:0000313" key="6">
    <source>
        <dbReference type="EMBL" id="CAB4205376.1"/>
    </source>
</evidence>
<dbReference type="EMBL" id="LR796816">
    <property type="protein sequence ID" value="CAB4167208.1"/>
    <property type="molecule type" value="Genomic_DNA"/>
</dbReference>
<dbReference type="InterPro" id="IPR038713">
    <property type="entry name" value="Terminase_Gp1_N_sf"/>
</dbReference>
<name>A0A6J5S9E7_9CAUD</name>
<sequence>MAREELDGNGLDTKREKFCQAYVLYRNATEAAKAAGYSERSAYNQGSRLLKSPKIQERIEDLEKEMETNIDVISEIEAQYKYAKDNNNTGSALKALELLSRAKGKDDDEEAPKTVKELEAEIIRSLEILGEKRATDLFLACSWFVSPPTEEEEVDELLEENLEELLADDSGDQDESQPDDEDDTD</sequence>
<reference evidence="6" key="1">
    <citation type="submission" date="2020-05" db="EMBL/GenBank/DDBJ databases">
        <authorList>
            <person name="Chiriac C."/>
            <person name="Salcher M."/>
            <person name="Ghai R."/>
            <person name="Kavagutti S V."/>
        </authorList>
    </citation>
    <scope>NUCLEOTIDE SEQUENCE</scope>
</reference>
<keyword evidence="2" id="KW-0231">Viral genome packaging</keyword>
<dbReference type="InterPro" id="IPR005335">
    <property type="entry name" value="Terminase_ssu"/>
</dbReference>
<evidence type="ECO:0000256" key="2">
    <source>
        <dbReference type="ARBA" id="ARBA00023219"/>
    </source>
</evidence>
<dbReference type="GO" id="GO:0051276">
    <property type="term" value="P:chromosome organization"/>
    <property type="evidence" value="ECO:0007669"/>
    <property type="project" value="InterPro"/>
</dbReference>